<dbReference type="Pfam" id="PF00106">
    <property type="entry name" value="adh_short"/>
    <property type="match status" value="1"/>
</dbReference>
<evidence type="ECO:0000313" key="3">
    <source>
        <dbReference type="EMBL" id="PHM47037.1"/>
    </source>
</evidence>
<keyword evidence="4" id="KW-1185">Reference proteome</keyword>
<dbReference type="Proteomes" id="UP000221980">
    <property type="component" value="Unassembled WGS sequence"/>
</dbReference>
<accession>A0A2D0JL73</accession>
<dbReference type="EMBL" id="NITZ01000023">
    <property type="protein sequence ID" value="PHM47037.1"/>
    <property type="molecule type" value="Genomic_DNA"/>
</dbReference>
<proteinExistence type="inferred from homology"/>
<name>A0A2D0JL73_9GAMM</name>
<dbReference type="Gene3D" id="3.40.50.720">
    <property type="entry name" value="NAD(P)-binding Rossmann-like Domain"/>
    <property type="match status" value="1"/>
</dbReference>
<gene>
    <name evidence="3" type="ORF">Xmir_03620</name>
</gene>
<dbReference type="InterPro" id="IPR002347">
    <property type="entry name" value="SDR_fam"/>
</dbReference>
<dbReference type="RefSeq" id="WP_099115524.1">
    <property type="nucleotide sequence ID" value="NZ_CAWNQI010000055.1"/>
</dbReference>
<dbReference type="SUPFAM" id="SSF51735">
    <property type="entry name" value="NAD(P)-binding Rossmann-fold domains"/>
    <property type="match status" value="1"/>
</dbReference>
<dbReference type="PANTHER" id="PTHR43115:SF4">
    <property type="entry name" value="DEHYDROGENASE_REDUCTASE SDR FAMILY MEMBER 11"/>
    <property type="match status" value="1"/>
</dbReference>
<dbReference type="PROSITE" id="PS00061">
    <property type="entry name" value="ADH_SHORT"/>
    <property type="match status" value="1"/>
</dbReference>
<comment type="caution">
    <text evidence="3">The sequence shown here is derived from an EMBL/GenBank/DDBJ whole genome shotgun (WGS) entry which is preliminary data.</text>
</comment>
<evidence type="ECO:0000256" key="2">
    <source>
        <dbReference type="ARBA" id="ARBA00023002"/>
    </source>
</evidence>
<reference evidence="3 4" key="1">
    <citation type="journal article" date="2017" name="Nat. Microbiol.">
        <title>Natural product diversity associated with the nematode symbionts Photorhabdus and Xenorhabdus.</title>
        <authorList>
            <person name="Tobias N.J."/>
            <person name="Wolff H."/>
            <person name="Djahanschiri B."/>
            <person name="Grundmann F."/>
            <person name="Kronenwerth M."/>
            <person name="Shi Y.M."/>
            <person name="Simonyi S."/>
            <person name="Grun P."/>
            <person name="Shapiro-Ilan D."/>
            <person name="Pidot S.J."/>
            <person name="Stinear T.P."/>
            <person name="Ebersberger I."/>
            <person name="Bode H.B."/>
        </authorList>
    </citation>
    <scope>NUCLEOTIDE SEQUENCE [LARGE SCALE GENOMIC DNA]</scope>
    <source>
        <strain evidence="3 4">DSM 17902</strain>
    </source>
</reference>
<comment type="similarity">
    <text evidence="1">Belongs to the short-chain dehydrogenases/reductases (SDR) family.</text>
</comment>
<sequence length="251" mass="27622">MKNHQVIAISGATAGMGKAVLDLAAQNQTDVVFSGRRAERIRQIEEEHQQMGHNVMGLCADATENNHYDQLHSLAEQKIGQAPTAFVLSAGRGLPGTLTTSDSGQWQDLININLLGAMHQLRSCAALFSQQALVEPRVRDIVVIGSTVGRTVSAGNPVYGATKFALHSLVESLRQELCGKLIRVTLIEPGFVHSEFQATAGYNMEWFEQIEREQGPFLHAQDIADVIHFALELPAHVHVDDFRIRPTRQRA</sequence>
<evidence type="ECO:0000313" key="4">
    <source>
        <dbReference type="Proteomes" id="UP000221980"/>
    </source>
</evidence>
<evidence type="ECO:0000256" key="1">
    <source>
        <dbReference type="ARBA" id="ARBA00006484"/>
    </source>
</evidence>
<dbReference type="InterPro" id="IPR020904">
    <property type="entry name" value="Sc_DH/Rdtase_CS"/>
</dbReference>
<dbReference type="PANTHER" id="PTHR43115">
    <property type="entry name" value="DEHYDROGENASE/REDUCTASE SDR FAMILY MEMBER 11"/>
    <property type="match status" value="1"/>
</dbReference>
<dbReference type="AlphaFoldDB" id="A0A2D0JL73"/>
<dbReference type="CDD" id="cd05233">
    <property type="entry name" value="SDR_c"/>
    <property type="match status" value="1"/>
</dbReference>
<dbReference type="GO" id="GO:0016491">
    <property type="term" value="F:oxidoreductase activity"/>
    <property type="evidence" value="ECO:0007669"/>
    <property type="project" value="UniProtKB-KW"/>
</dbReference>
<dbReference type="NCBIfam" id="NF038213">
    <property type="entry name" value="SDR_TniO_fam"/>
    <property type="match status" value="1"/>
</dbReference>
<keyword evidence="2" id="KW-0560">Oxidoreductase</keyword>
<dbReference type="OrthoDB" id="9810734at2"/>
<dbReference type="PRINTS" id="PR00081">
    <property type="entry name" value="GDHRDH"/>
</dbReference>
<dbReference type="InterPro" id="IPR036291">
    <property type="entry name" value="NAD(P)-bd_dom_sf"/>
</dbReference>
<organism evidence="3 4">
    <name type="scientific">Xenorhabdus miraniensis</name>
    <dbReference type="NCBI Taxonomy" id="351674"/>
    <lineage>
        <taxon>Bacteria</taxon>
        <taxon>Pseudomonadati</taxon>
        <taxon>Pseudomonadota</taxon>
        <taxon>Gammaproteobacteria</taxon>
        <taxon>Enterobacterales</taxon>
        <taxon>Morganellaceae</taxon>
        <taxon>Xenorhabdus</taxon>
    </lineage>
</organism>
<protein>
    <submittedName>
        <fullName evidence="3">2,3-dihydroxybenzoate-2,3-dehydrogenase</fullName>
    </submittedName>
</protein>